<dbReference type="InterPro" id="IPR032675">
    <property type="entry name" value="LRR_dom_sf"/>
</dbReference>
<dbReference type="EMBL" id="OX465086">
    <property type="protein sequence ID" value="CAI9262756.1"/>
    <property type="molecule type" value="Genomic_DNA"/>
</dbReference>
<dbReference type="AlphaFoldDB" id="A0AA35Y8L5"/>
<dbReference type="Gene3D" id="3.80.10.10">
    <property type="entry name" value="Ribonuclease Inhibitor"/>
    <property type="match status" value="2"/>
</dbReference>
<dbReference type="Proteomes" id="UP001177003">
    <property type="component" value="Chromosome 0"/>
</dbReference>
<feature type="chain" id="PRO_5041411742" evidence="1">
    <location>
        <begin position="20"/>
        <end position="419"/>
    </location>
</feature>
<dbReference type="PANTHER" id="PTHR16083">
    <property type="entry name" value="LEUCINE RICH REPEAT CONTAINING PROTEIN"/>
    <property type="match status" value="1"/>
</dbReference>
<accession>A0AA35Y8L5</accession>
<organism evidence="2 3">
    <name type="scientific">Lactuca saligna</name>
    <name type="common">Willowleaf lettuce</name>
    <dbReference type="NCBI Taxonomy" id="75948"/>
    <lineage>
        <taxon>Eukaryota</taxon>
        <taxon>Viridiplantae</taxon>
        <taxon>Streptophyta</taxon>
        <taxon>Embryophyta</taxon>
        <taxon>Tracheophyta</taxon>
        <taxon>Spermatophyta</taxon>
        <taxon>Magnoliopsida</taxon>
        <taxon>eudicotyledons</taxon>
        <taxon>Gunneridae</taxon>
        <taxon>Pentapetalae</taxon>
        <taxon>asterids</taxon>
        <taxon>campanulids</taxon>
        <taxon>Asterales</taxon>
        <taxon>Asteraceae</taxon>
        <taxon>Cichorioideae</taxon>
        <taxon>Cichorieae</taxon>
        <taxon>Lactucinae</taxon>
        <taxon>Lactuca</taxon>
    </lineage>
</organism>
<evidence type="ECO:0000313" key="2">
    <source>
        <dbReference type="EMBL" id="CAI9262756.1"/>
    </source>
</evidence>
<keyword evidence="1" id="KW-0732">Signal</keyword>
<feature type="signal peptide" evidence="1">
    <location>
        <begin position="1"/>
        <end position="19"/>
    </location>
</feature>
<name>A0AA35Y8L5_LACSI</name>
<evidence type="ECO:0000313" key="3">
    <source>
        <dbReference type="Proteomes" id="UP001177003"/>
    </source>
</evidence>
<evidence type="ECO:0000256" key="1">
    <source>
        <dbReference type="SAM" id="SignalP"/>
    </source>
</evidence>
<gene>
    <name evidence="2" type="ORF">LSALG_LOCUS3483</name>
</gene>
<reference evidence="2" key="1">
    <citation type="submission" date="2023-04" db="EMBL/GenBank/DDBJ databases">
        <authorList>
            <person name="Vijverberg K."/>
            <person name="Xiong W."/>
            <person name="Schranz E."/>
        </authorList>
    </citation>
    <scope>NUCLEOTIDE SEQUENCE</scope>
</reference>
<protein>
    <submittedName>
        <fullName evidence="2">Uncharacterized protein</fullName>
    </submittedName>
</protein>
<dbReference type="PANTHER" id="PTHR16083:SF69">
    <property type="entry name" value="LEUCINE-RICH REPEAT DOMAIN SUPERFAMILY"/>
    <property type="match status" value="1"/>
</dbReference>
<keyword evidence="3" id="KW-1185">Reference proteome</keyword>
<dbReference type="SUPFAM" id="SSF52058">
    <property type="entry name" value="L domain-like"/>
    <property type="match status" value="1"/>
</dbReference>
<sequence length="419" mass="48217">MRCFRSWLRCLMVVREAKASIGWDESLDCSGYQWTVKASLAICHLPNLKILELDTLDNLIMTPDFDRIPNLERLILRGCKSLKKIHPSIGNLERLIFLSIEFCSGLKIFPPIRRLKKLETLSLPDCPELFNLSGIQQKKNGLLHLHSNINGKEVASYKKYSSNFVVTWWTCGDTKIRNPVEDLIDVEECCLEEPCLPHNNNTVLWFFPRGLRKLNLQNCNLGDKDIDSAVWEFPNLEELNLKENKFSRLNFSQWRLPQLKWLDVSLCRLLVELSELPSDIAVIIADYCSSLESFGDISNCKWLWKVSLCGYNKLGPLGEILLDSMLQGNALEDHFISVNFGHTMIPRGFIGRLFKGTTFTLCLPYDWYNDFSGFLICILTNAMHPRINIIISQEVDEDSLLVLWQESSEVSDPKYMRSV</sequence>
<proteinExistence type="predicted"/>